<name>A0ABR1RIE0_9PEZI</name>
<reference evidence="2 3" key="1">
    <citation type="submission" date="2023-01" db="EMBL/GenBank/DDBJ databases">
        <title>Analysis of 21 Apiospora genomes using comparative genomics revels a genus with tremendous synthesis potential of carbohydrate active enzymes and secondary metabolites.</title>
        <authorList>
            <person name="Sorensen T."/>
        </authorList>
    </citation>
    <scope>NUCLEOTIDE SEQUENCE [LARGE SCALE GENOMIC DNA]</scope>
    <source>
        <strain evidence="2 3">CBS 20057</strain>
    </source>
</reference>
<evidence type="ECO:0000313" key="2">
    <source>
        <dbReference type="EMBL" id="KAK8013059.1"/>
    </source>
</evidence>
<comment type="caution">
    <text evidence="2">The sequence shown here is derived from an EMBL/GenBank/DDBJ whole genome shotgun (WGS) entry which is preliminary data.</text>
</comment>
<feature type="region of interest" description="Disordered" evidence="1">
    <location>
        <begin position="83"/>
        <end position="111"/>
    </location>
</feature>
<organism evidence="2 3">
    <name type="scientific">Apiospora marii</name>
    <dbReference type="NCBI Taxonomy" id="335849"/>
    <lineage>
        <taxon>Eukaryota</taxon>
        <taxon>Fungi</taxon>
        <taxon>Dikarya</taxon>
        <taxon>Ascomycota</taxon>
        <taxon>Pezizomycotina</taxon>
        <taxon>Sordariomycetes</taxon>
        <taxon>Xylariomycetidae</taxon>
        <taxon>Amphisphaeriales</taxon>
        <taxon>Apiosporaceae</taxon>
        <taxon>Apiospora</taxon>
    </lineage>
</organism>
<sequence length="293" mass="33181">MISFSLSMLLPQVQVPPWQGAWSLTWQPQQHGLAPPHSTTARQHNTPDNDINTTWHQDSANKAQSPSAWEVFFFSTLHEAEQPMKKMTTSGRSRPRNDTHPTPTHAKAEAASAIHNSVDWWELVPLASLADAQQTNGNDETRGRRKQHGTLASTSDSPQVPVPWMFGGRQTLQRRREAWLLNAPPAHYGACLGWSIGCSAMGWGVFLISDHLYLPTAQRAPAKLFEYRRKEWDWLPDQVWGMACFEVDWRQMLREGAKARDCRSRKMMTSQTIAGDMSVLCHEQELRLGQSDS</sequence>
<dbReference type="EMBL" id="JAQQWI010000015">
    <property type="protein sequence ID" value="KAK8013059.1"/>
    <property type="molecule type" value="Genomic_DNA"/>
</dbReference>
<evidence type="ECO:0000256" key="1">
    <source>
        <dbReference type="SAM" id="MobiDB-lite"/>
    </source>
</evidence>
<feature type="region of interest" description="Disordered" evidence="1">
    <location>
        <begin position="134"/>
        <end position="164"/>
    </location>
</feature>
<dbReference type="Proteomes" id="UP001396898">
    <property type="component" value="Unassembled WGS sequence"/>
</dbReference>
<evidence type="ECO:0000313" key="3">
    <source>
        <dbReference type="Proteomes" id="UP001396898"/>
    </source>
</evidence>
<gene>
    <name evidence="2" type="ORF">PG991_010434</name>
</gene>
<accession>A0ABR1RIE0</accession>
<protein>
    <submittedName>
        <fullName evidence="2">Uncharacterized protein</fullName>
    </submittedName>
</protein>
<keyword evidence="3" id="KW-1185">Reference proteome</keyword>
<proteinExistence type="predicted"/>